<feature type="domain" description="Surface lipoprotein assembly modifier N-terminal TPR repeats region" evidence="10">
    <location>
        <begin position="78"/>
        <end position="164"/>
    </location>
</feature>
<dbReference type="AlphaFoldDB" id="A0A2A3MF68"/>
<keyword evidence="3" id="KW-0812">Transmembrane</keyword>
<dbReference type="InterPro" id="IPR057556">
    <property type="entry name" value="TPR_Slam"/>
</dbReference>
<evidence type="ECO:0000256" key="8">
    <source>
        <dbReference type="SAM" id="SignalP"/>
    </source>
</evidence>
<dbReference type="GO" id="GO:0009279">
    <property type="term" value="C:cell outer membrane"/>
    <property type="evidence" value="ECO:0007669"/>
    <property type="project" value="UniProtKB-SubCell"/>
</dbReference>
<dbReference type="Pfam" id="PF04575">
    <property type="entry name" value="SlipAM"/>
    <property type="match status" value="1"/>
</dbReference>
<reference evidence="11 12" key="1">
    <citation type="submission" date="2017-09" db="EMBL/GenBank/DDBJ databases">
        <title>Pseudomonas abyssi sp. nov. isolated from Abyssopelagic Water.</title>
        <authorList>
            <person name="Wei Y."/>
        </authorList>
    </citation>
    <scope>NUCLEOTIDE SEQUENCE [LARGE SCALE GENOMIC DNA]</scope>
    <source>
        <strain evidence="11 12">MT5</strain>
    </source>
</reference>
<evidence type="ECO:0000256" key="7">
    <source>
        <dbReference type="ARBA" id="ARBA00023609"/>
    </source>
</evidence>
<comment type="caution">
    <text evidence="11">The sequence shown here is derived from an EMBL/GenBank/DDBJ whole genome shotgun (WGS) entry which is preliminary data.</text>
</comment>
<evidence type="ECO:0000256" key="3">
    <source>
        <dbReference type="ARBA" id="ARBA00022692"/>
    </source>
</evidence>
<evidence type="ECO:0000256" key="6">
    <source>
        <dbReference type="ARBA" id="ARBA00023237"/>
    </source>
</evidence>
<evidence type="ECO:0000256" key="4">
    <source>
        <dbReference type="ARBA" id="ARBA00022729"/>
    </source>
</evidence>
<feature type="domain" description="Surface lipoprotein assembly modifier C-terminal" evidence="9">
    <location>
        <begin position="196"/>
        <end position="498"/>
    </location>
</feature>
<keyword evidence="2" id="KW-1134">Transmembrane beta strand</keyword>
<dbReference type="Proteomes" id="UP000242313">
    <property type="component" value="Unassembled WGS sequence"/>
</dbReference>
<evidence type="ECO:0000313" key="12">
    <source>
        <dbReference type="Proteomes" id="UP000242313"/>
    </source>
</evidence>
<dbReference type="InterPro" id="IPR011990">
    <property type="entry name" value="TPR-like_helical_dom_sf"/>
</dbReference>
<evidence type="ECO:0000313" key="11">
    <source>
        <dbReference type="EMBL" id="PBK03448.1"/>
    </source>
</evidence>
<dbReference type="EMBL" id="NTMR01000019">
    <property type="protein sequence ID" value="PBK03448.1"/>
    <property type="molecule type" value="Genomic_DNA"/>
</dbReference>
<evidence type="ECO:0000256" key="5">
    <source>
        <dbReference type="ARBA" id="ARBA00023136"/>
    </source>
</evidence>
<sequence length="498" mass="56632">MLSETPMPCCFIAVALMLLACLAVPAVQADDDDTRFLQDQTRRSIEQQAQAEEALAPPPGTLMYEGRRYQVPTALEPLTLAIYVAINTNQWTQLPDFIARYRQLAGHRPALVAMAESLLARFQGDYLRALQRMEQASALEPQDARILLELARLWFEDYQEQRALAGFDRALAAGLPPQAELLVQQYQQAIDLRTGWHGSAALGWGYNDNINQANGYHRCLSAFAGICLFERRMPEPISSQMMNYELSLQRRFNLGGNHNLQLRPLSYGNYYPQTNPNASARLQDYSSNLAILQAGYQYLDAGNSLTLTPYLEHSYRNRASEYLAHGLQAEWRHSLGRRWQLGTSLDAKRYEYSSRGQLLGADYEQFQWGLFASYSPNTLTSLYGGLNLTRKRYPSDQASSQDWALRAGVYKGFAGSAGLFVNALGIYRQSRNEAYDLFLGERRQDRQQVYILSAGARGWQLAGMTPELRLRHSINRSNLEWAFGYHQTEVSLMLRRRF</sequence>
<name>A0A2A3MF68_9PSED</name>
<protein>
    <submittedName>
        <fullName evidence="11">Uncharacterized protein</fullName>
    </submittedName>
</protein>
<evidence type="ECO:0000256" key="2">
    <source>
        <dbReference type="ARBA" id="ARBA00022452"/>
    </source>
</evidence>
<evidence type="ECO:0000259" key="9">
    <source>
        <dbReference type="Pfam" id="PF04575"/>
    </source>
</evidence>
<gene>
    <name evidence="11" type="ORF">CNQ84_14370</name>
</gene>
<evidence type="ECO:0000259" key="10">
    <source>
        <dbReference type="Pfam" id="PF24575"/>
    </source>
</evidence>
<evidence type="ECO:0000256" key="1">
    <source>
        <dbReference type="ARBA" id="ARBA00004571"/>
    </source>
</evidence>
<dbReference type="InterPro" id="IPR007655">
    <property type="entry name" value="Slam_C"/>
</dbReference>
<keyword evidence="4 8" id="KW-0732">Signal</keyword>
<feature type="signal peptide" evidence="8">
    <location>
        <begin position="1"/>
        <end position="29"/>
    </location>
</feature>
<proteinExistence type="inferred from homology"/>
<comment type="subcellular location">
    <subcellularLocation>
        <location evidence="1">Cell outer membrane</location>
        <topology evidence="1">Multi-pass membrane protein</topology>
    </subcellularLocation>
</comment>
<comment type="similarity">
    <text evidence="7">Belongs to the Slam family.</text>
</comment>
<accession>A0A2A3MF68</accession>
<organism evidence="11 12">
    <name type="scientific">Pseudomonas abyssi</name>
    <dbReference type="NCBI Taxonomy" id="170540"/>
    <lineage>
        <taxon>Bacteria</taxon>
        <taxon>Pseudomonadati</taxon>
        <taxon>Pseudomonadota</taxon>
        <taxon>Gammaproteobacteria</taxon>
        <taxon>Pseudomonadales</taxon>
        <taxon>Pseudomonadaceae</taxon>
        <taxon>Pseudomonas</taxon>
    </lineage>
</organism>
<keyword evidence="6" id="KW-0998">Cell outer membrane</keyword>
<feature type="chain" id="PRO_5012155506" evidence="8">
    <location>
        <begin position="30"/>
        <end position="498"/>
    </location>
</feature>
<dbReference type="Pfam" id="PF24575">
    <property type="entry name" value="TPR_Slam"/>
    <property type="match status" value="1"/>
</dbReference>
<keyword evidence="12" id="KW-1185">Reference proteome</keyword>
<dbReference type="Gene3D" id="1.25.40.10">
    <property type="entry name" value="Tetratricopeptide repeat domain"/>
    <property type="match status" value="1"/>
</dbReference>
<keyword evidence="5" id="KW-0472">Membrane</keyword>